<evidence type="ECO:0000256" key="1">
    <source>
        <dbReference type="SAM" id="MobiDB-lite"/>
    </source>
</evidence>
<reference evidence="3" key="1">
    <citation type="journal article" date="2019" name="Int. J. Syst. Evol. Microbiol.">
        <title>The Global Catalogue of Microorganisms (GCM) 10K type strain sequencing project: providing services to taxonomists for standard genome sequencing and annotation.</title>
        <authorList>
            <consortium name="The Broad Institute Genomics Platform"/>
            <consortium name="The Broad Institute Genome Sequencing Center for Infectious Disease"/>
            <person name="Wu L."/>
            <person name="Ma J."/>
        </authorList>
    </citation>
    <scope>NUCLEOTIDE SEQUENCE [LARGE SCALE GENOMIC DNA]</scope>
    <source>
        <strain evidence="3">JCM 17593</strain>
    </source>
</reference>
<gene>
    <name evidence="2" type="ORF">GCM10022288_15830</name>
</gene>
<evidence type="ECO:0000313" key="3">
    <source>
        <dbReference type="Proteomes" id="UP001500213"/>
    </source>
</evidence>
<feature type="region of interest" description="Disordered" evidence="1">
    <location>
        <begin position="115"/>
        <end position="136"/>
    </location>
</feature>
<accession>A0ABP8ASB4</accession>
<keyword evidence="3" id="KW-1185">Reference proteome</keyword>
<dbReference type="Proteomes" id="UP001500213">
    <property type="component" value="Unassembled WGS sequence"/>
</dbReference>
<evidence type="ECO:0000313" key="2">
    <source>
        <dbReference type="EMBL" id="GAA4188873.1"/>
    </source>
</evidence>
<protein>
    <submittedName>
        <fullName evidence="2">Uncharacterized protein</fullName>
    </submittedName>
</protein>
<name>A0ABP8ASB4_9MICO</name>
<proteinExistence type="predicted"/>
<dbReference type="EMBL" id="BAABBX010000013">
    <property type="protein sequence ID" value="GAA4188873.1"/>
    <property type="molecule type" value="Genomic_DNA"/>
</dbReference>
<comment type="caution">
    <text evidence="2">The sequence shown here is derived from an EMBL/GenBank/DDBJ whole genome shotgun (WGS) entry which is preliminary data.</text>
</comment>
<sequence>MKQTVGSVLAGASLESAEVELKPIAAPTPILIDRKQLEDKLGTGVPQLTLVETDAEELAELIDRGSVIVEQHRDEQGKLIGLLLDTGHRVELRGARFSDGLVTLEVGGATATFRLDEDDRPAPGAPDWTGVDGSRRETVEAGRERLAAVTALAWEKAGERRPEDLGEVVEMAASYLGSVRTASRVLDGAWSSAVGISDAEWRAVAAERDPATLALVTKAFERWHKLSGVLVHNLQRAKAHGGGKLPAQQQAWLDDLTEMRDGLAGEMTRLSELPSGSIAKTER</sequence>
<dbReference type="RefSeq" id="WP_344775617.1">
    <property type="nucleotide sequence ID" value="NZ_BAABBX010000013.1"/>
</dbReference>
<organism evidence="2 3">
    <name type="scientific">Gryllotalpicola kribbensis</name>
    <dbReference type="NCBI Taxonomy" id="993084"/>
    <lineage>
        <taxon>Bacteria</taxon>
        <taxon>Bacillati</taxon>
        <taxon>Actinomycetota</taxon>
        <taxon>Actinomycetes</taxon>
        <taxon>Micrococcales</taxon>
        <taxon>Microbacteriaceae</taxon>
        <taxon>Gryllotalpicola</taxon>
    </lineage>
</organism>